<gene>
    <name evidence="6" type="ORF">CKF54_06280</name>
</gene>
<proteinExistence type="predicted"/>
<evidence type="ECO:0000256" key="4">
    <source>
        <dbReference type="SAM" id="Phobius"/>
    </source>
</evidence>
<accession>A0A3A1Y022</accession>
<dbReference type="CDD" id="cd07989">
    <property type="entry name" value="LPLAT_AGPAT-like"/>
    <property type="match status" value="1"/>
</dbReference>
<dbReference type="PANTHER" id="PTHR10434:SF66">
    <property type="entry name" value="PHOSPHOLIPID_GLYCEROL ACYLTRANSFERASE DOMAIN-CONTAINING PROTEIN"/>
    <property type="match status" value="1"/>
</dbReference>
<dbReference type="EMBL" id="NRHC01000083">
    <property type="protein sequence ID" value="RIY31642.1"/>
    <property type="molecule type" value="Genomic_DNA"/>
</dbReference>
<keyword evidence="2 6" id="KW-0808">Transferase</keyword>
<keyword evidence="4" id="KW-1133">Transmembrane helix</keyword>
<organism evidence="6 7">
    <name type="scientific">Psittacicella hinzii</name>
    <dbReference type="NCBI Taxonomy" id="2028575"/>
    <lineage>
        <taxon>Bacteria</taxon>
        <taxon>Pseudomonadati</taxon>
        <taxon>Pseudomonadota</taxon>
        <taxon>Gammaproteobacteria</taxon>
        <taxon>Pasteurellales</taxon>
        <taxon>Psittacicellaceae</taxon>
        <taxon>Psittacicella</taxon>
    </lineage>
</organism>
<feature type="domain" description="Phospholipid/glycerol acyltransferase" evidence="5">
    <location>
        <begin position="87"/>
        <end position="194"/>
    </location>
</feature>
<reference evidence="6 7" key="1">
    <citation type="submission" date="2017-08" db="EMBL/GenBank/DDBJ databases">
        <title>Reclassification of Bisgaard taxon 37 and 44.</title>
        <authorList>
            <person name="Christensen H."/>
        </authorList>
    </citation>
    <scope>NUCLEOTIDE SEQUENCE [LARGE SCALE GENOMIC DNA]</scope>
    <source>
        <strain evidence="6 7">B96_3</strain>
    </source>
</reference>
<dbReference type="AlphaFoldDB" id="A0A3A1Y022"/>
<dbReference type="OrthoDB" id="9812274at2"/>
<feature type="transmembrane region" description="Helical" evidence="4">
    <location>
        <begin position="12"/>
        <end position="32"/>
    </location>
</feature>
<comment type="caution">
    <text evidence="6">The sequence shown here is derived from an EMBL/GenBank/DDBJ whole genome shotgun (WGS) entry which is preliminary data.</text>
</comment>
<protein>
    <submittedName>
        <fullName evidence="6">1-acyl-sn-glycerol-3-phosphate acyltransferase</fullName>
    </submittedName>
</protein>
<name>A0A3A1Y022_9GAMM</name>
<keyword evidence="4" id="KW-0472">Membrane</keyword>
<evidence type="ECO:0000313" key="6">
    <source>
        <dbReference type="EMBL" id="RIY31642.1"/>
    </source>
</evidence>
<dbReference type="GO" id="GO:0003841">
    <property type="term" value="F:1-acylglycerol-3-phosphate O-acyltransferase activity"/>
    <property type="evidence" value="ECO:0007669"/>
    <property type="project" value="TreeGrafter"/>
</dbReference>
<dbReference type="SUPFAM" id="SSF69593">
    <property type="entry name" value="Glycerol-3-phosphate (1)-acyltransferase"/>
    <property type="match status" value="1"/>
</dbReference>
<evidence type="ECO:0000256" key="3">
    <source>
        <dbReference type="ARBA" id="ARBA00023315"/>
    </source>
</evidence>
<sequence length="255" mass="29084">MVQKLAYGIRLIGTLFGFVFFGVVGFLLNIYLHFRYARKYPHADLKTQLEARKFVSKIWGLLVKFLTWNRVIECHFHGIEKLGRPGQLILANHPTLLDIVIVFSKANTINCIVKKSLLNNYSMRGAIKACGFIPNTESEDLLDTCHQVLTEQALLIFPEGTRTGEDNLVKLHRGAVSIGLRSAKVITPVIIKASPPSLKKNQPWYHIARKTVRYDIIVADDIDPQERLKEKPLPLAARKLNKELEELFNRETQEI</sequence>
<evidence type="ECO:0000256" key="2">
    <source>
        <dbReference type="ARBA" id="ARBA00022679"/>
    </source>
</evidence>
<evidence type="ECO:0000313" key="7">
    <source>
        <dbReference type="Proteomes" id="UP000265691"/>
    </source>
</evidence>
<dbReference type="GO" id="GO:0006654">
    <property type="term" value="P:phosphatidic acid biosynthetic process"/>
    <property type="evidence" value="ECO:0007669"/>
    <property type="project" value="TreeGrafter"/>
</dbReference>
<evidence type="ECO:0000259" key="5">
    <source>
        <dbReference type="SMART" id="SM00563"/>
    </source>
</evidence>
<keyword evidence="7" id="KW-1185">Reference proteome</keyword>
<dbReference type="Pfam" id="PF01553">
    <property type="entry name" value="Acyltransferase"/>
    <property type="match status" value="1"/>
</dbReference>
<comment type="pathway">
    <text evidence="1">Lipid metabolism.</text>
</comment>
<dbReference type="PANTHER" id="PTHR10434">
    <property type="entry name" value="1-ACYL-SN-GLYCEROL-3-PHOSPHATE ACYLTRANSFERASE"/>
    <property type="match status" value="1"/>
</dbReference>
<dbReference type="Proteomes" id="UP000265691">
    <property type="component" value="Unassembled WGS sequence"/>
</dbReference>
<dbReference type="RefSeq" id="WP_119525512.1">
    <property type="nucleotide sequence ID" value="NZ_NRHC01000083.1"/>
</dbReference>
<evidence type="ECO:0000256" key="1">
    <source>
        <dbReference type="ARBA" id="ARBA00005189"/>
    </source>
</evidence>
<dbReference type="InterPro" id="IPR002123">
    <property type="entry name" value="Plipid/glycerol_acylTrfase"/>
</dbReference>
<keyword evidence="3 6" id="KW-0012">Acyltransferase</keyword>
<dbReference type="SMART" id="SM00563">
    <property type="entry name" value="PlsC"/>
    <property type="match status" value="1"/>
</dbReference>
<keyword evidence="4" id="KW-0812">Transmembrane</keyword>